<organism evidence="1 2">
    <name type="scientific">Ricinus communis</name>
    <name type="common">Castor bean</name>
    <dbReference type="NCBI Taxonomy" id="3988"/>
    <lineage>
        <taxon>Eukaryota</taxon>
        <taxon>Viridiplantae</taxon>
        <taxon>Streptophyta</taxon>
        <taxon>Embryophyta</taxon>
        <taxon>Tracheophyta</taxon>
        <taxon>Spermatophyta</taxon>
        <taxon>Magnoliopsida</taxon>
        <taxon>eudicotyledons</taxon>
        <taxon>Gunneridae</taxon>
        <taxon>Pentapetalae</taxon>
        <taxon>rosids</taxon>
        <taxon>fabids</taxon>
        <taxon>Malpighiales</taxon>
        <taxon>Euphorbiaceae</taxon>
        <taxon>Acalyphoideae</taxon>
        <taxon>Acalypheae</taxon>
        <taxon>Ricinus</taxon>
    </lineage>
</organism>
<evidence type="ECO:0000313" key="2">
    <source>
        <dbReference type="Proteomes" id="UP000008311"/>
    </source>
</evidence>
<dbReference type="InParanoid" id="B9RLT6"/>
<protein>
    <submittedName>
        <fullName evidence="1">Uncharacterized protein</fullName>
    </submittedName>
</protein>
<keyword evidence="2" id="KW-1185">Reference proteome</keyword>
<reference evidence="2" key="1">
    <citation type="journal article" date="2010" name="Nat. Biotechnol.">
        <title>Draft genome sequence of the oilseed species Ricinus communis.</title>
        <authorList>
            <person name="Chan A.P."/>
            <person name="Crabtree J."/>
            <person name="Zhao Q."/>
            <person name="Lorenzi H."/>
            <person name="Orvis J."/>
            <person name="Puiu D."/>
            <person name="Melake-Berhan A."/>
            <person name="Jones K.M."/>
            <person name="Redman J."/>
            <person name="Chen G."/>
            <person name="Cahoon E.B."/>
            <person name="Gedil M."/>
            <person name="Stanke M."/>
            <person name="Haas B.J."/>
            <person name="Wortman J.R."/>
            <person name="Fraser-Liggett C.M."/>
            <person name="Ravel J."/>
            <person name="Rabinowicz P.D."/>
        </authorList>
    </citation>
    <scope>NUCLEOTIDE SEQUENCE [LARGE SCALE GENOMIC DNA]</scope>
    <source>
        <strain evidence="2">cv. Hale</strain>
    </source>
</reference>
<name>B9RLT6_RICCO</name>
<dbReference type="EMBL" id="EQ973788">
    <property type="protein sequence ID" value="EEF47811.1"/>
    <property type="molecule type" value="Genomic_DNA"/>
</dbReference>
<dbReference type="AlphaFoldDB" id="B9RLT6"/>
<sequence length="100" mass="11541">MPHSQIEKTIPDNRTNFLRAWLRSLRGVKQHEGICLKNTPNREDSLSQPKGILEGHCLSYQQRRSFNQFGAAISRLALAIPATQPLLELHLYQDQKRHLN</sequence>
<proteinExistence type="predicted"/>
<gene>
    <name evidence="1" type="ORF">RCOM_1470730</name>
</gene>
<accession>B9RLT6</accession>
<evidence type="ECO:0000313" key="1">
    <source>
        <dbReference type="EMBL" id="EEF47811.1"/>
    </source>
</evidence>
<dbReference type="Proteomes" id="UP000008311">
    <property type="component" value="Unassembled WGS sequence"/>
</dbReference>